<dbReference type="PANTHER" id="PTHR33623:SF4">
    <property type="entry name" value="DUF4378 DOMAIN-CONTAINING PROTEIN"/>
    <property type="match status" value="1"/>
</dbReference>
<dbReference type="Proteomes" id="UP000554482">
    <property type="component" value="Unassembled WGS sequence"/>
</dbReference>
<comment type="caution">
    <text evidence="2">The sequence shown here is derived from an EMBL/GenBank/DDBJ whole genome shotgun (WGS) entry which is preliminary data.</text>
</comment>
<accession>A0A7J6UZN5</accession>
<evidence type="ECO:0000313" key="2">
    <source>
        <dbReference type="EMBL" id="KAF5177632.1"/>
    </source>
</evidence>
<dbReference type="AlphaFoldDB" id="A0A7J6UZN5"/>
<dbReference type="EMBL" id="JABWDY010041119">
    <property type="protein sequence ID" value="KAF5177632.1"/>
    <property type="molecule type" value="Genomic_DNA"/>
</dbReference>
<proteinExistence type="predicted"/>
<sequence length="272" mass="31385">MEIERRITRKPPAMLKEFLRDDFSSCSSSGFRSFPRRSCYTSVRNLLELDLKARDYSRKIHKKEVKITAFQKATMAMINVVKHFQFSQKQSILPRSLSRRLKRSFTKKSDKAMIKREMSVVVKVKDILKWKSFKDASIEEKKKPLDCSASPIIIQTNITRTTTTTTTSSNSWSDSDFTSEYLHSWSCSSENSHSGENEIEECNKKYLPEKKKISKTTSCTEVVEDSMEKSRADSKCEDKDDQFSPVSVLDFPFEEDDESSSSSFQSSLENME</sequence>
<feature type="region of interest" description="Disordered" evidence="1">
    <location>
        <begin position="214"/>
        <end position="272"/>
    </location>
</feature>
<protein>
    <submittedName>
        <fullName evidence="2">Uaa transporter</fullName>
    </submittedName>
</protein>
<evidence type="ECO:0000313" key="3">
    <source>
        <dbReference type="Proteomes" id="UP000554482"/>
    </source>
</evidence>
<dbReference type="PANTHER" id="PTHR33623">
    <property type="entry name" value="OS04G0572500 PROTEIN"/>
    <property type="match status" value="1"/>
</dbReference>
<name>A0A7J6UZN5_THATH</name>
<feature type="compositionally biased region" description="Basic and acidic residues" evidence="1">
    <location>
        <begin position="226"/>
        <end position="242"/>
    </location>
</feature>
<feature type="compositionally biased region" description="Low complexity" evidence="1">
    <location>
        <begin position="260"/>
        <end position="272"/>
    </location>
</feature>
<keyword evidence="3" id="KW-1185">Reference proteome</keyword>
<gene>
    <name evidence="2" type="ORF">FRX31_032781</name>
</gene>
<evidence type="ECO:0000256" key="1">
    <source>
        <dbReference type="SAM" id="MobiDB-lite"/>
    </source>
</evidence>
<organism evidence="2 3">
    <name type="scientific">Thalictrum thalictroides</name>
    <name type="common">Rue-anemone</name>
    <name type="synonym">Anemone thalictroides</name>
    <dbReference type="NCBI Taxonomy" id="46969"/>
    <lineage>
        <taxon>Eukaryota</taxon>
        <taxon>Viridiplantae</taxon>
        <taxon>Streptophyta</taxon>
        <taxon>Embryophyta</taxon>
        <taxon>Tracheophyta</taxon>
        <taxon>Spermatophyta</taxon>
        <taxon>Magnoliopsida</taxon>
        <taxon>Ranunculales</taxon>
        <taxon>Ranunculaceae</taxon>
        <taxon>Thalictroideae</taxon>
        <taxon>Thalictrum</taxon>
    </lineage>
</organism>
<reference evidence="2 3" key="1">
    <citation type="submission" date="2020-06" db="EMBL/GenBank/DDBJ databases">
        <title>Transcriptomic and genomic resources for Thalictrum thalictroides and T. hernandezii: Facilitating candidate gene discovery in an emerging model plant lineage.</title>
        <authorList>
            <person name="Arias T."/>
            <person name="Riano-Pachon D.M."/>
            <person name="Di Stilio V.S."/>
        </authorList>
    </citation>
    <scope>NUCLEOTIDE SEQUENCE [LARGE SCALE GENOMIC DNA]</scope>
    <source>
        <strain evidence="3">cv. WT478/WT964</strain>
        <tissue evidence="2">Leaves</tissue>
    </source>
</reference>
<dbReference type="OrthoDB" id="668456at2759"/>
<feature type="non-terminal residue" evidence="2">
    <location>
        <position position="1"/>
    </location>
</feature>